<evidence type="ECO:0000256" key="1">
    <source>
        <dbReference type="SAM" id="Phobius"/>
    </source>
</evidence>
<dbReference type="RefSeq" id="WP_377002308.1">
    <property type="nucleotide sequence ID" value="NZ_JBHSQE010000010.1"/>
</dbReference>
<comment type="caution">
    <text evidence="3">The sequence shown here is derived from an EMBL/GenBank/DDBJ whole genome shotgun (WGS) entry which is preliminary data.</text>
</comment>
<dbReference type="InterPro" id="IPR052529">
    <property type="entry name" value="Bact_Transport_Assoc"/>
</dbReference>
<feature type="transmembrane region" description="Helical" evidence="1">
    <location>
        <begin position="276"/>
        <end position="295"/>
    </location>
</feature>
<protein>
    <submittedName>
        <fullName evidence="3">DUF418 domain-containing protein</fullName>
    </submittedName>
</protein>
<dbReference type="PANTHER" id="PTHR30590">
    <property type="entry name" value="INNER MEMBRANE PROTEIN"/>
    <property type="match status" value="1"/>
</dbReference>
<keyword evidence="1" id="KW-0472">Membrane</keyword>
<accession>A0ABW1QE07</accession>
<feature type="transmembrane region" description="Helical" evidence="1">
    <location>
        <begin position="97"/>
        <end position="115"/>
    </location>
</feature>
<feature type="transmembrane region" description="Helical" evidence="1">
    <location>
        <begin position="53"/>
        <end position="77"/>
    </location>
</feature>
<feature type="transmembrane region" description="Helical" evidence="1">
    <location>
        <begin position="12"/>
        <end position="33"/>
    </location>
</feature>
<dbReference type="PANTHER" id="PTHR30590:SF2">
    <property type="entry name" value="INNER MEMBRANE PROTEIN"/>
    <property type="match status" value="1"/>
</dbReference>
<dbReference type="InterPro" id="IPR007349">
    <property type="entry name" value="DUF418"/>
</dbReference>
<feature type="transmembrane region" description="Helical" evidence="1">
    <location>
        <begin position="215"/>
        <end position="233"/>
    </location>
</feature>
<keyword evidence="1" id="KW-0812">Transmembrane</keyword>
<keyword evidence="1" id="KW-1133">Transmembrane helix</keyword>
<proteinExistence type="predicted"/>
<name>A0ABW1QE07_9CORY</name>
<gene>
    <name evidence="3" type="ORF">ACFPUZ_12715</name>
</gene>
<feature type="transmembrane region" description="Helical" evidence="1">
    <location>
        <begin position="350"/>
        <end position="371"/>
    </location>
</feature>
<feature type="transmembrane region" description="Helical" evidence="1">
    <location>
        <begin position="307"/>
        <end position="330"/>
    </location>
</feature>
<dbReference type="Proteomes" id="UP001596244">
    <property type="component" value="Unassembled WGS sequence"/>
</dbReference>
<keyword evidence="4" id="KW-1185">Reference proteome</keyword>
<evidence type="ECO:0000259" key="2">
    <source>
        <dbReference type="Pfam" id="PF04235"/>
    </source>
</evidence>
<reference evidence="4" key="1">
    <citation type="journal article" date="2019" name="Int. J. Syst. Evol. Microbiol.">
        <title>The Global Catalogue of Microorganisms (GCM) 10K type strain sequencing project: providing services to taxonomists for standard genome sequencing and annotation.</title>
        <authorList>
            <consortium name="The Broad Institute Genomics Platform"/>
            <consortium name="The Broad Institute Genome Sequencing Center for Infectious Disease"/>
            <person name="Wu L."/>
            <person name="Ma J."/>
        </authorList>
    </citation>
    <scope>NUCLEOTIDE SEQUENCE [LARGE SCALE GENOMIC DNA]</scope>
    <source>
        <strain evidence="4">CCUG 51943</strain>
    </source>
</reference>
<evidence type="ECO:0000313" key="3">
    <source>
        <dbReference type="EMBL" id="MFC6147664.1"/>
    </source>
</evidence>
<dbReference type="EMBL" id="JBHSQE010000010">
    <property type="protein sequence ID" value="MFC6147664.1"/>
    <property type="molecule type" value="Genomic_DNA"/>
</dbReference>
<sequence length="408" mass="44986">MTTNSRPRRIIALDVLRGIAILGTLLTNIWIFSQVSSPADTVQAEGALAMFNTAAQTVLNLFTDGKFIGLLTIMFGIGLEIQRQSAVRRGEPWPGRYPWRAGILILDGLLNYIFIFEYDVLMGYGLTALVVAAVMAKSPKVQKIWMFIGLGAHLALLASMSVVPIFLNKIWPVGDISSLPDANRLEAFAEASDTGSYWGMVLNRLQTFIEGRGEIPIMFVMGLGLFLVGAHLYRAGLFLPEGRRLRRIVMGIGFGVGFPLDWALRLTETGGFVTRYGTSTIVAFGLLAAVAAFYANRERVGLVGHGFSLVGRMALTNYILQNLIASIIFYDWGFGVSAKIQGPWNTVATLAIYLGIAAFLMTLSAVWLRFFRRGPVELVWHDTVDKLADAAERRRGRRAERREAVLTS</sequence>
<feature type="transmembrane region" description="Helical" evidence="1">
    <location>
        <begin position="144"/>
        <end position="167"/>
    </location>
</feature>
<feature type="domain" description="DUF418" evidence="2">
    <location>
        <begin position="232"/>
        <end position="383"/>
    </location>
</feature>
<evidence type="ECO:0000313" key="4">
    <source>
        <dbReference type="Proteomes" id="UP001596244"/>
    </source>
</evidence>
<dbReference type="Pfam" id="PF04235">
    <property type="entry name" value="DUF418"/>
    <property type="match status" value="1"/>
</dbReference>
<feature type="transmembrane region" description="Helical" evidence="1">
    <location>
        <begin position="121"/>
        <end position="137"/>
    </location>
</feature>
<organism evidence="3 4">
    <name type="scientific">Corynebacterium nasicanis</name>
    <dbReference type="NCBI Taxonomy" id="1448267"/>
    <lineage>
        <taxon>Bacteria</taxon>
        <taxon>Bacillati</taxon>
        <taxon>Actinomycetota</taxon>
        <taxon>Actinomycetes</taxon>
        <taxon>Mycobacteriales</taxon>
        <taxon>Corynebacteriaceae</taxon>
        <taxon>Corynebacterium</taxon>
    </lineage>
</organism>
<feature type="transmembrane region" description="Helical" evidence="1">
    <location>
        <begin position="245"/>
        <end position="264"/>
    </location>
</feature>